<accession>A0A9P7RTN6</accession>
<name>A0A9P7RTN6_9AGAR</name>
<dbReference type="InterPro" id="IPR051709">
    <property type="entry name" value="Ub-ligase/GTPase-reg"/>
</dbReference>
<dbReference type="AlphaFoldDB" id="A0A9P7RTN6"/>
<dbReference type="Pfam" id="PF00415">
    <property type="entry name" value="RCC1"/>
    <property type="match status" value="1"/>
</dbReference>
<gene>
    <name evidence="3" type="ORF">E1B28_011244</name>
</gene>
<reference evidence="3" key="1">
    <citation type="journal article" date="2021" name="Genome Biol. Evol.">
        <title>The assembled and annotated genome of the fairy-ring fungus Marasmius oreades.</title>
        <authorList>
            <person name="Hiltunen M."/>
            <person name="Ament-Velasquez S.L."/>
            <person name="Johannesson H."/>
        </authorList>
    </citation>
    <scope>NUCLEOTIDE SEQUENCE</scope>
    <source>
        <strain evidence="3">03SP1</strain>
    </source>
</reference>
<dbReference type="EMBL" id="CM032187">
    <property type="protein sequence ID" value="KAG7089576.1"/>
    <property type="molecule type" value="Genomic_DNA"/>
</dbReference>
<dbReference type="Gene3D" id="2.130.10.30">
    <property type="entry name" value="Regulator of chromosome condensation 1/beta-lactamase-inhibitor protein II"/>
    <property type="match status" value="2"/>
</dbReference>
<evidence type="ECO:0000256" key="2">
    <source>
        <dbReference type="PROSITE-ProRule" id="PRU00235"/>
    </source>
</evidence>
<sequence>MAITLLSAGSNALGQLANETSEDSHTFGVCLFADSANLHKVLQLASGGNHTLLLAEVVVGTDNEIRTQLYGCGDGSVGQLGVGIPVTSVFRRLDLQLQENGLEGYQPRLISASWQTTYIVLSFADRPDRVVAMGSDDFGDLGVGGVKRNTRASGSMPTSPPYHTVRFNHLLVNGAHPDDENYLAVDSIAAGQHHVVVHFHTRLTDGSYHYLTAGWGTCRHGELGAVDYILDKLKKPKPLAFVSTPKLVFVDQTITSIALGSQHSLFLHGSGNVHGIGSNKRGQLNGLDGVECAEIGCTWNGTYVIDKQARSMHATGSHFKGQLGRTSILNLVVRLGPVEFPFNNVPSSSPDRQLARMACGSEHVLVSSNNEERNDTEVWGWGWNEHGNLGVGTTEDVQIPVKVWPQGETDLADAKEVVGIWAGCGTSWIAVRAG</sequence>
<evidence type="ECO:0000256" key="1">
    <source>
        <dbReference type="ARBA" id="ARBA00022737"/>
    </source>
</evidence>
<protein>
    <recommendedName>
        <fullName evidence="5">RCC1/BLIP-II protein</fullName>
    </recommendedName>
</protein>
<dbReference type="InterPro" id="IPR000408">
    <property type="entry name" value="Reg_chr_condens"/>
</dbReference>
<feature type="repeat" description="RCC1" evidence="2">
    <location>
        <begin position="210"/>
        <end position="270"/>
    </location>
</feature>
<dbReference type="PANTHER" id="PTHR45622:SF70">
    <property type="entry name" value="SECRETION-REGULATING GUANINE NUCLEOTIDE EXCHANGE FACTOR"/>
    <property type="match status" value="1"/>
</dbReference>
<dbReference type="OrthoDB" id="5370059at2759"/>
<evidence type="ECO:0000313" key="4">
    <source>
        <dbReference type="Proteomes" id="UP001049176"/>
    </source>
</evidence>
<organism evidence="3 4">
    <name type="scientific">Marasmius oreades</name>
    <name type="common">fairy-ring Marasmius</name>
    <dbReference type="NCBI Taxonomy" id="181124"/>
    <lineage>
        <taxon>Eukaryota</taxon>
        <taxon>Fungi</taxon>
        <taxon>Dikarya</taxon>
        <taxon>Basidiomycota</taxon>
        <taxon>Agaricomycotina</taxon>
        <taxon>Agaricomycetes</taxon>
        <taxon>Agaricomycetidae</taxon>
        <taxon>Agaricales</taxon>
        <taxon>Marasmiineae</taxon>
        <taxon>Marasmiaceae</taxon>
        <taxon>Marasmius</taxon>
    </lineage>
</organism>
<dbReference type="SUPFAM" id="SSF50985">
    <property type="entry name" value="RCC1/BLIP-II"/>
    <property type="match status" value="1"/>
</dbReference>
<comment type="caution">
    <text evidence="3">The sequence shown here is derived from an EMBL/GenBank/DDBJ whole genome shotgun (WGS) entry which is preliminary data.</text>
</comment>
<evidence type="ECO:0008006" key="5">
    <source>
        <dbReference type="Google" id="ProtNLM"/>
    </source>
</evidence>
<proteinExistence type="predicted"/>
<evidence type="ECO:0000313" key="3">
    <source>
        <dbReference type="EMBL" id="KAG7089576.1"/>
    </source>
</evidence>
<dbReference type="PROSITE" id="PS50012">
    <property type="entry name" value="RCC1_3"/>
    <property type="match status" value="2"/>
</dbReference>
<dbReference type="PANTHER" id="PTHR45622">
    <property type="entry name" value="UBIQUITIN-PROTEIN LIGASE E3A-RELATED"/>
    <property type="match status" value="1"/>
</dbReference>
<keyword evidence="1" id="KW-0677">Repeat</keyword>
<dbReference type="KEGG" id="more:E1B28_011244"/>
<dbReference type="Proteomes" id="UP001049176">
    <property type="component" value="Chromosome 7"/>
</dbReference>
<dbReference type="GeneID" id="66080319"/>
<dbReference type="RefSeq" id="XP_043006046.1">
    <property type="nucleotide sequence ID" value="XM_043156261.1"/>
</dbReference>
<dbReference type="GO" id="GO:0005737">
    <property type="term" value="C:cytoplasm"/>
    <property type="evidence" value="ECO:0007669"/>
    <property type="project" value="TreeGrafter"/>
</dbReference>
<dbReference type="Pfam" id="PF13540">
    <property type="entry name" value="RCC1_2"/>
    <property type="match status" value="1"/>
</dbReference>
<feature type="repeat" description="RCC1" evidence="2">
    <location>
        <begin position="376"/>
        <end position="433"/>
    </location>
</feature>
<keyword evidence="4" id="KW-1185">Reference proteome</keyword>
<dbReference type="PRINTS" id="PR00633">
    <property type="entry name" value="RCCNDNSATION"/>
</dbReference>
<dbReference type="InterPro" id="IPR009091">
    <property type="entry name" value="RCC1/BLIP-II"/>
</dbReference>
<dbReference type="PROSITE" id="PS00626">
    <property type="entry name" value="RCC1_2"/>
    <property type="match status" value="1"/>
</dbReference>